<feature type="transmembrane region" description="Helical" evidence="5">
    <location>
        <begin position="164"/>
        <end position="181"/>
    </location>
</feature>
<feature type="transmembrane region" description="Helical" evidence="5">
    <location>
        <begin position="100"/>
        <end position="122"/>
    </location>
</feature>
<evidence type="ECO:0000256" key="4">
    <source>
        <dbReference type="ARBA" id="ARBA00023136"/>
    </source>
</evidence>
<keyword evidence="3 5" id="KW-1133">Transmembrane helix</keyword>
<gene>
    <name evidence="6" type="ORF">AArcSt2_08545</name>
</gene>
<evidence type="ECO:0000313" key="6">
    <source>
        <dbReference type="EMBL" id="MCL9816990.1"/>
    </source>
</evidence>
<dbReference type="AlphaFoldDB" id="A0AAE3FXG2"/>
<organism evidence="6 7">
    <name type="scientific">Natronocalculus amylovorans</name>
    <dbReference type="NCBI Taxonomy" id="2917812"/>
    <lineage>
        <taxon>Archaea</taxon>
        <taxon>Methanobacteriati</taxon>
        <taxon>Methanobacteriota</taxon>
        <taxon>Stenosarchaea group</taxon>
        <taxon>Halobacteria</taxon>
        <taxon>Halobacteriales</taxon>
        <taxon>Haloferacaceae</taxon>
        <taxon>Natronocalculus</taxon>
    </lineage>
</organism>
<dbReference type="RefSeq" id="WP_250583926.1">
    <property type="nucleotide sequence ID" value="NZ_JAKRVX010000003.1"/>
</dbReference>
<feature type="transmembrane region" description="Helical" evidence="5">
    <location>
        <begin position="128"/>
        <end position="152"/>
    </location>
</feature>
<feature type="transmembrane region" description="Helical" evidence="5">
    <location>
        <begin position="253"/>
        <end position="274"/>
    </location>
</feature>
<comment type="subcellular location">
    <subcellularLocation>
        <location evidence="1">Membrane</location>
        <topology evidence="1">Multi-pass membrane protein</topology>
    </subcellularLocation>
</comment>
<reference evidence="6" key="1">
    <citation type="journal article" date="2022" name="Syst. Appl. Microbiol.">
        <title>Natronocalculus amylovorans gen. nov., sp. nov., and Natranaeroarchaeum aerophilus sp. nov., dominant culturable amylolytic natronoarchaea from hypersaline soda lakes in southwestern Siberia.</title>
        <authorList>
            <person name="Sorokin D.Y."/>
            <person name="Elcheninov A.G."/>
            <person name="Khizhniak T.V."/>
            <person name="Koenen M."/>
            <person name="Bale N.J."/>
            <person name="Damste J.S.S."/>
            <person name="Kublanov I.V."/>
        </authorList>
    </citation>
    <scope>NUCLEOTIDE SEQUENCE</scope>
    <source>
        <strain evidence="6">AArc-St2</strain>
    </source>
</reference>
<proteinExistence type="predicted"/>
<feature type="transmembrane region" description="Helical" evidence="5">
    <location>
        <begin position="74"/>
        <end position="93"/>
    </location>
</feature>
<dbReference type="GO" id="GO:0016020">
    <property type="term" value="C:membrane"/>
    <property type="evidence" value="ECO:0007669"/>
    <property type="project" value="UniProtKB-SubCell"/>
</dbReference>
<comment type="caution">
    <text evidence="6">The sequence shown here is derived from an EMBL/GenBank/DDBJ whole genome shotgun (WGS) entry which is preliminary data.</text>
</comment>
<feature type="transmembrane region" description="Helical" evidence="5">
    <location>
        <begin position="226"/>
        <end position="247"/>
    </location>
</feature>
<keyword evidence="4 5" id="KW-0472">Membrane</keyword>
<evidence type="ECO:0000313" key="7">
    <source>
        <dbReference type="Proteomes" id="UP001203207"/>
    </source>
</evidence>
<name>A0AAE3FXG2_9EURY</name>
<evidence type="ECO:0000256" key="3">
    <source>
        <dbReference type="ARBA" id="ARBA00022989"/>
    </source>
</evidence>
<evidence type="ECO:0000256" key="2">
    <source>
        <dbReference type="ARBA" id="ARBA00022692"/>
    </source>
</evidence>
<protein>
    <submittedName>
        <fullName evidence="6">Uncharacterized protein</fullName>
    </submittedName>
</protein>
<accession>A0AAE3FXG2</accession>
<dbReference type="EMBL" id="JAKRVX010000003">
    <property type="protein sequence ID" value="MCL9816990.1"/>
    <property type="molecule type" value="Genomic_DNA"/>
</dbReference>
<keyword evidence="7" id="KW-1185">Reference proteome</keyword>
<dbReference type="Proteomes" id="UP001203207">
    <property type="component" value="Unassembled WGS sequence"/>
</dbReference>
<evidence type="ECO:0000256" key="5">
    <source>
        <dbReference type="SAM" id="Phobius"/>
    </source>
</evidence>
<dbReference type="InterPro" id="IPR035952">
    <property type="entry name" value="Rhomboid-like_sf"/>
</dbReference>
<reference evidence="6" key="2">
    <citation type="submission" date="2022-02" db="EMBL/GenBank/DDBJ databases">
        <authorList>
            <person name="Elcheninov A.G."/>
            <person name="Sorokin D.Y."/>
            <person name="Kublanov I.V."/>
        </authorList>
    </citation>
    <scope>NUCLEOTIDE SEQUENCE</scope>
    <source>
        <strain evidence="6">AArc-St2</strain>
    </source>
</reference>
<sequence>MSETTHSSDISVRHELLSRNSILDFAVLLAVPVVLFIIYHQPEELKRAYTFYYLEPEIVTAFSNHFIHITTAHIASNLIGYLLLASVSYVLCVLSGRRQFFYVCLITFIFVFPFVLSALNLALPRDAIGYGFSGINMALYGLLAMSLAIFVIEQINSDLQIRNAPILFFIAMGIVAFIAVPPSAVTLGTMALCVAISSYYIRSMISHTSVPTMRSVRWLLSQSPAIDVAAFSFALFVFYPFVAFPGVSQGGDAIINLYVHLLGFCLAFISAYVFEQLLHVD</sequence>
<evidence type="ECO:0000256" key="1">
    <source>
        <dbReference type="ARBA" id="ARBA00004141"/>
    </source>
</evidence>
<feature type="transmembrane region" description="Helical" evidence="5">
    <location>
        <begin position="21"/>
        <end position="39"/>
    </location>
</feature>
<keyword evidence="2 5" id="KW-0812">Transmembrane</keyword>
<dbReference type="SUPFAM" id="SSF144091">
    <property type="entry name" value="Rhomboid-like"/>
    <property type="match status" value="1"/>
</dbReference>